<reference evidence="2 3" key="1">
    <citation type="submission" date="2019-07" db="EMBL/GenBank/DDBJ databases">
        <title>Analysis of the biochemical properties, biological activity and biotechnological potential of siderophores and biosurfactants produced by Antarctic psychrotolerant bacteria.</title>
        <authorList>
            <person name="Styczynski M."/>
            <person name="Krucon T."/>
            <person name="Decewicz P."/>
            <person name="Dziewit L."/>
        </authorList>
    </citation>
    <scope>NUCLEOTIDE SEQUENCE [LARGE SCALE GENOMIC DNA]</scope>
    <source>
        <strain evidence="2 3">ANT_H27</strain>
    </source>
</reference>
<sequence length="114" mass="12196">MSKKALAAIDALAAWINRTPTAEEVLAERMERQAALDQSMLDLMRSVDDPAFLDACASLAQLGMSAADLEQVVHAMTRRRILAFSAGTITDLGEAGSHLDGSTRGSRTYEGDQA</sequence>
<dbReference type="RefSeq" id="WP_149618444.1">
    <property type="nucleotide sequence ID" value="NZ_VOBL01000001.1"/>
</dbReference>
<organism evidence="2 3">
    <name type="scientific">Paeniglutamicibacter gangotriensis</name>
    <dbReference type="NCBI Taxonomy" id="254787"/>
    <lineage>
        <taxon>Bacteria</taxon>
        <taxon>Bacillati</taxon>
        <taxon>Actinomycetota</taxon>
        <taxon>Actinomycetes</taxon>
        <taxon>Micrococcales</taxon>
        <taxon>Micrococcaceae</taxon>
        <taxon>Paeniglutamicibacter</taxon>
    </lineage>
</organism>
<dbReference type="Proteomes" id="UP000323856">
    <property type="component" value="Unassembled WGS sequence"/>
</dbReference>
<protein>
    <submittedName>
        <fullName evidence="2">Uncharacterized protein</fullName>
    </submittedName>
</protein>
<dbReference type="EMBL" id="VOBL01000001">
    <property type="protein sequence ID" value="KAA0979898.1"/>
    <property type="molecule type" value="Genomic_DNA"/>
</dbReference>
<gene>
    <name evidence="2" type="ORF">FQ154_01695</name>
</gene>
<evidence type="ECO:0000313" key="2">
    <source>
        <dbReference type="EMBL" id="KAA0979898.1"/>
    </source>
</evidence>
<name>A0A5B0EMM4_9MICC</name>
<evidence type="ECO:0000256" key="1">
    <source>
        <dbReference type="SAM" id="MobiDB-lite"/>
    </source>
</evidence>
<accession>A0A5B0EMM4</accession>
<proteinExistence type="predicted"/>
<evidence type="ECO:0000313" key="3">
    <source>
        <dbReference type="Proteomes" id="UP000323856"/>
    </source>
</evidence>
<feature type="region of interest" description="Disordered" evidence="1">
    <location>
        <begin position="92"/>
        <end position="114"/>
    </location>
</feature>
<comment type="caution">
    <text evidence="2">The sequence shown here is derived from an EMBL/GenBank/DDBJ whole genome shotgun (WGS) entry which is preliminary data.</text>
</comment>
<dbReference type="AlphaFoldDB" id="A0A5B0EMM4"/>